<accession>A0A7R9HRB7</accession>
<dbReference type="AlphaFoldDB" id="A0A7R9HRB7"/>
<dbReference type="EMBL" id="OB795154">
    <property type="protein sequence ID" value="CAD7431770.1"/>
    <property type="molecule type" value="Genomic_DNA"/>
</dbReference>
<sequence>MVRRRLFILLCAILIAACAEYSAAYNITDLVTRSRENLLGQLSTRIPDAVIVKLLNSLRWGMKRPHSTLGIPRLDPFYLKYLDIGHDIPDISRSAGAFG</sequence>
<evidence type="ECO:0000256" key="1">
    <source>
        <dbReference type="SAM" id="SignalP"/>
    </source>
</evidence>
<protein>
    <submittedName>
        <fullName evidence="2">Uncharacterized protein</fullName>
    </submittedName>
</protein>
<evidence type="ECO:0000313" key="2">
    <source>
        <dbReference type="EMBL" id="CAD7431770.1"/>
    </source>
</evidence>
<dbReference type="PROSITE" id="PS51257">
    <property type="entry name" value="PROKAR_LIPOPROTEIN"/>
    <property type="match status" value="1"/>
</dbReference>
<feature type="signal peptide" evidence="1">
    <location>
        <begin position="1"/>
        <end position="24"/>
    </location>
</feature>
<reference evidence="2" key="1">
    <citation type="submission" date="2020-11" db="EMBL/GenBank/DDBJ databases">
        <authorList>
            <person name="Tran Van P."/>
        </authorList>
    </citation>
    <scope>NUCLEOTIDE SEQUENCE</scope>
</reference>
<proteinExistence type="predicted"/>
<feature type="chain" id="PRO_5031512113" evidence="1">
    <location>
        <begin position="25"/>
        <end position="99"/>
    </location>
</feature>
<keyword evidence="1" id="KW-0732">Signal</keyword>
<gene>
    <name evidence="2" type="ORF">TMSB3V08_LOCUS8490</name>
</gene>
<organism evidence="2">
    <name type="scientific">Timema monikensis</name>
    <dbReference type="NCBI Taxonomy" id="170555"/>
    <lineage>
        <taxon>Eukaryota</taxon>
        <taxon>Metazoa</taxon>
        <taxon>Ecdysozoa</taxon>
        <taxon>Arthropoda</taxon>
        <taxon>Hexapoda</taxon>
        <taxon>Insecta</taxon>
        <taxon>Pterygota</taxon>
        <taxon>Neoptera</taxon>
        <taxon>Polyneoptera</taxon>
        <taxon>Phasmatodea</taxon>
        <taxon>Timematodea</taxon>
        <taxon>Timematoidea</taxon>
        <taxon>Timematidae</taxon>
        <taxon>Timema</taxon>
    </lineage>
</organism>
<name>A0A7R9HRB7_9NEOP</name>